<dbReference type="PANTHER" id="PTHR31118">
    <property type="entry name" value="CYCLASE-LIKE PROTEIN 2"/>
    <property type="match status" value="1"/>
</dbReference>
<dbReference type="InterPro" id="IPR007325">
    <property type="entry name" value="KFase/CYL"/>
</dbReference>
<comment type="similarity">
    <text evidence="1">Belongs to the Cyclase 1 superfamily.</text>
</comment>
<evidence type="ECO:0000256" key="1">
    <source>
        <dbReference type="ARBA" id="ARBA00007865"/>
    </source>
</evidence>
<protein>
    <submittedName>
        <fullName evidence="3">Kynurenine formamidase-like</fullName>
    </submittedName>
</protein>
<dbReference type="SUPFAM" id="SSF102198">
    <property type="entry name" value="Putative cyclase"/>
    <property type="match status" value="1"/>
</dbReference>
<feature type="signal peptide" evidence="2">
    <location>
        <begin position="1"/>
        <end position="25"/>
    </location>
</feature>
<proteinExistence type="evidence at transcript level"/>
<organism evidence="3">
    <name type="scientific">Hirondellea gigas</name>
    <dbReference type="NCBI Taxonomy" id="1518452"/>
    <lineage>
        <taxon>Eukaryota</taxon>
        <taxon>Metazoa</taxon>
        <taxon>Ecdysozoa</taxon>
        <taxon>Arthropoda</taxon>
        <taxon>Crustacea</taxon>
        <taxon>Multicrustacea</taxon>
        <taxon>Malacostraca</taxon>
        <taxon>Eumalacostraca</taxon>
        <taxon>Peracarida</taxon>
        <taxon>Amphipoda</taxon>
        <taxon>Amphilochidea</taxon>
        <taxon>Lysianassida</taxon>
        <taxon>Lysianassidira</taxon>
        <taxon>Lysianassoidea</taxon>
        <taxon>Lysianassidae</taxon>
        <taxon>Hirondellea</taxon>
    </lineage>
</organism>
<dbReference type="InterPro" id="IPR037175">
    <property type="entry name" value="KFase_sf"/>
</dbReference>
<reference evidence="3" key="1">
    <citation type="journal article" date="2018" name="Biosci. Biotechnol. Biochem.">
        <title>Polysaccharide hydrolase of the hadal zone amphipods Hirondellea gigas.</title>
        <authorList>
            <person name="Kobayashi H."/>
            <person name="Nagahama T."/>
            <person name="Arai W."/>
            <person name="Sasagawa Y."/>
            <person name="Umeda M."/>
            <person name="Hayashi T."/>
            <person name="Nikaido I."/>
            <person name="Watanabe H."/>
            <person name="Oguri K."/>
            <person name="Kitazato H."/>
            <person name="Fujioka K."/>
            <person name="Kido Y."/>
            <person name="Takami H."/>
        </authorList>
    </citation>
    <scope>NUCLEOTIDE SEQUENCE</scope>
    <source>
        <tissue evidence="3">Whole body</tissue>
    </source>
</reference>
<sequence>MALCPITKMPLLLFTFSVLCGRSLSEKLVDLSHDLAADSIRWPTSRSFEHIEISKGYQPNGNWYEAYDVSFGEHISTHIDAPSHYHYAARTVDQIPVQDLVAPAVVIDIQAKAASEPNAALSTDDLLEWMEEHGPIPDGAVLFVRTGWGHRYHNKSLYFGTGTDDPTKFAFPGISEGAAQLLTGYADVSGHRIVGVAIDTASLDPGNATNLKTHQELAKHNIYGIENVANLEQLPVTGAEVTVLPLKIRGGSGAPCRVLARIPDTSDALLTTCPSLLVLTAAVMVMLLQA</sequence>
<evidence type="ECO:0000256" key="2">
    <source>
        <dbReference type="SAM" id="SignalP"/>
    </source>
</evidence>
<dbReference type="Gene3D" id="3.50.30.50">
    <property type="entry name" value="Putative cyclase"/>
    <property type="match status" value="1"/>
</dbReference>
<dbReference type="EMBL" id="IACF01001564">
    <property type="protein sequence ID" value="LAB67257.1"/>
    <property type="molecule type" value="mRNA"/>
</dbReference>
<accession>A0A2P2HZP9</accession>
<keyword evidence="2" id="KW-0732">Signal</keyword>
<dbReference type="AlphaFoldDB" id="A0A2P2HZP9"/>
<dbReference type="GO" id="GO:0004061">
    <property type="term" value="F:arylformamidase activity"/>
    <property type="evidence" value="ECO:0007669"/>
    <property type="project" value="InterPro"/>
</dbReference>
<dbReference type="Pfam" id="PF04199">
    <property type="entry name" value="Cyclase"/>
    <property type="match status" value="1"/>
</dbReference>
<evidence type="ECO:0000313" key="3">
    <source>
        <dbReference type="EMBL" id="LAB67257.1"/>
    </source>
</evidence>
<dbReference type="GO" id="GO:0019441">
    <property type="term" value="P:L-tryptophan catabolic process to kynurenine"/>
    <property type="evidence" value="ECO:0007669"/>
    <property type="project" value="InterPro"/>
</dbReference>
<feature type="chain" id="PRO_5015133354" evidence="2">
    <location>
        <begin position="26"/>
        <end position="290"/>
    </location>
</feature>
<dbReference type="PANTHER" id="PTHR31118:SF12">
    <property type="entry name" value="CYCLASE-LIKE PROTEIN 2"/>
    <property type="match status" value="1"/>
</dbReference>
<name>A0A2P2HZP9_9CRUS</name>